<dbReference type="Pfam" id="PF00990">
    <property type="entry name" value="GGDEF"/>
    <property type="match status" value="1"/>
</dbReference>
<organism evidence="5 6">
    <name type="scientific">Kolteria novifilia</name>
    <dbReference type="NCBI Taxonomy" id="2527975"/>
    <lineage>
        <taxon>Bacteria</taxon>
        <taxon>Pseudomonadati</taxon>
        <taxon>Planctomycetota</taxon>
        <taxon>Planctomycetia</taxon>
        <taxon>Kolteriales</taxon>
        <taxon>Kolteriaceae</taxon>
        <taxon>Kolteria</taxon>
    </lineage>
</organism>
<dbReference type="PROSITE" id="PS50887">
    <property type="entry name" value="GGDEF"/>
    <property type="match status" value="1"/>
</dbReference>
<accession>A0A518AYC7</accession>
<dbReference type="GO" id="GO:0005886">
    <property type="term" value="C:plasma membrane"/>
    <property type="evidence" value="ECO:0007669"/>
    <property type="project" value="TreeGrafter"/>
</dbReference>
<evidence type="ECO:0000256" key="3">
    <source>
        <dbReference type="SAM" id="Phobius"/>
    </source>
</evidence>
<feature type="transmembrane region" description="Helical" evidence="3">
    <location>
        <begin position="17"/>
        <end position="35"/>
    </location>
</feature>
<proteinExistence type="predicted"/>
<dbReference type="InterPro" id="IPR000160">
    <property type="entry name" value="GGDEF_dom"/>
</dbReference>
<evidence type="ECO:0000256" key="1">
    <source>
        <dbReference type="ARBA" id="ARBA00012528"/>
    </source>
</evidence>
<feature type="transmembrane region" description="Helical" evidence="3">
    <location>
        <begin position="47"/>
        <end position="77"/>
    </location>
</feature>
<dbReference type="Proteomes" id="UP000317093">
    <property type="component" value="Chromosome"/>
</dbReference>
<dbReference type="PANTHER" id="PTHR45138">
    <property type="entry name" value="REGULATORY COMPONENTS OF SENSORY TRANSDUCTION SYSTEM"/>
    <property type="match status" value="1"/>
</dbReference>
<keyword evidence="3" id="KW-1133">Transmembrane helix</keyword>
<dbReference type="EMBL" id="CP036279">
    <property type="protein sequence ID" value="QDU59726.1"/>
    <property type="molecule type" value="Genomic_DNA"/>
</dbReference>
<dbReference type="FunFam" id="3.30.70.270:FF:000001">
    <property type="entry name" value="Diguanylate cyclase domain protein"/>
    <property type="match status" value="1"/>
</dbReference>
<keyword evidence="3" id="KW-0472">Membrane</keyword>
<keyword evidence="6" id="KW-1185">Reference proteome</keyword>
<feature type="transmembrane region" description="Helical" evidence="3">
    <location>
        <begin position="97"/>
        <end position="118"/>
    </location>
</feature>
<evidence type="ECO:0000313" key="5">
    <source>
        <dbReference type="EMBL" id="QDU59726.1"/>
    </source>
</evidence>
<evidence type="ECO:0000256" key="2">
    <source>
        <dbReference type="ARBA" id="ARBA00034247"/>
    </source>
</evidence>
<dbReference type="EC" id="2.7.7.65" evidence="1"/>
<evidence type="ECO:0000259" key="4">
    <source>
        <dbReference type="PROSITE" id="PS50887"/>
    </source>
</evidence>
<dbReference type="GO" id="GO:1902201">
    <property type="term" value="P:negative regulation of bacterial-type flagellum-dependent cell motility"/>
    <property type="evidence" value="ECO:0007669"/>
    <property type="project" value="TreeGrafter"/>
</dbReference>
<keyword evidence="3" id="KW-0812">Transmembrane</keyword>
<evidence type="ECO:0000313" key="6">
    <source>
        <dbReference type="Proteomes" id="UP000317093"/>
    </source>
</evidence>
<keyword evidence="5" id="KW-0548">Nucleotidyltransferase</keyword>
<gene>
    <name evidence="5" type="primary">dosC_1</name>
    <name evidence="5" type="ORF">Pan216_05580</name>
</gene>
<dbReference type="InterPro" id="IPR043128">
    <property type="entry name" value="Rev_trsase/Diguanyl_cyclase"/>
</dbReference>
<sequence>MSRSTTMALLTYFSQQPNVLVLVLALTLIIFIGAIDARDSYELSSSLFYLGPTLLAAYSVGRWAGIGLSLVSALTWLVADRIAVHDYTSPVAQYWNAGFQFVLFLIFALFASSLRAALERERHRANTDGLTGVANPRRFLELVKADVVQARATGCPVTMAYLDLDDFKLVNDRLGHGAGDELLRTVADVLRDHVRDEDVIARLGGDEFAIFFFDASYETAGEILERLRRDFLSEMRRHESPVSFCIGAATFVEIPDSVNELISEADTLMYLAKAKGKNAIEHRQVEPSRGVADHDG</sequence>
<keyword evidence="5" id="KW-0808">Transferase</keyword>
<dbReference type="KEGG" id="knv:Pan216_05580"/>
<dbReference type="SMART" id="SM00267">
    <property type="entry name" value="GGDEF"/>
    <property type="match status" value="1"/>
</dbReference>
<dbReference type="GO" id="GO:0043709">
    <property type="term" value="P:cell adhesion involved in single-species biofilm formation"/>
    <property type="evidence" value="ECO:0007669"/>
    <property type="project" value="TreeGrafter"/>
</dbReference>
<dbReference type="PANTHER" id="PTHR45138:SF9">
    <property type="entry name" value="DIGUANYLATE CYCLASE DGCM-RELATED"/>
    <property type="match status" value="1"/>
</dbReference>
<dbReference type="GO" id="GO:0052621">
    <property type="term" value="F:diguanylate cyclase activity"/>
    <property type="evidence" value="ECO:0007669"/>
    <property type="project" value="UniProtKB-EC"/>
</dbReference>
<dbReference type="CDD" id="cd01949">
    <property type="entry name" value="GGDEF"/>
    <property type="match status" value="1"/>
</dbReference>
<comment type="catalytic activity">
    <reaction evidence="2">
        <text>2 GTP = 3',3'-c-di-GMP + 2 diphosphate</text>
        <dbReference type="Rhea" id="RHEA:24898"/>
        <dbReference type="ChEBI" id="CHEBI:33019"/>
        <dbReference type="ChEBI" id="CHEBI:37565"/>
        <dbReference type="ChEBI" id="CHEBI:58805"/>
        <dbReference type="EC" id="2.7.7.65"/>
    </reaction>
</comment>
<dbReference type="InterPro" id="IPR050469">
    <property type="entry name" value="Diguanylate_Cyclase"/>
</dbReference>
<protein>
    <recommendedName>
        <fullName evidence="1">diguanylate cyclase</fullName>
        <ecNumber evidence="1">2.7.7.65</ecNumber>
    </recommendedName>
</protein>
<name>A0A518AYC7_9BACT</name>
<dbReference type="InterPro" id="IPR029787">
    <property type="entry name" value="Nucleotide_cyclase"/>
</dbReference>
<dbReference type="SUPFAM" id="SSF55073">
    <property type="entry name" value="Nucleotide cyclase"/>
    <property type="match status" value="1"/>
</dbReference>
<reference evidence="5 6" key="1">
    <citation type="submission" date="2019-02" db="EMBL/GenBank/DDBJ databases">
        <title>Deep-cultivation of Planctomycetes and their phenomic and genomic characterization uncovers novel biology.</title>
        <authorList>
            <person name="Wiegand S."/>
            <person name="Jogler M."/>
            <person name="Boedeker C."/>
            <person name="Pinto D."/>
            <person name="Vollmers J."/>
            <person name="Rivas-Marin E."/>
            <person name="Kohn T."/>
            <person name="Peeters S.H."/>
            <person name="Heuer A."/>
            <person name="Rast P."/>
            <person name="Oberbeckmann S."/>
            <person name="Bunk B."/>
            <person name="Jeske O."/>
            <person name="Meyerdierks A."/>
            <person name="Storesund J.E."/>
            <person name="Kallscheuer N."/>
            <person name="Luecker S."/>
            <person name="Lage O.M."/>
            <person name="Pohl T."/>
            <person name="Merkel B.J."/>
            <person name="Hornburger P."/>
            <person name="Mueller R.-W."/>
            <person name="Bruemmer F."/>
            <person name="Labrenz M."/>
            <person name="Spormann A.M."/>
            <person name="Op den Camp H."/>
            <person name="Overmann J."/>
            <person name="Amann R."/>
            <person name="Jetten M.S.M."/>
            <person name="Mascher T."/>
            <person name="Medema M.H."/>
            <person name="Devos D.P."/>
            <person name="Kaster A.-K."/>
            <person name="Ovreas L."/>
            <person name="Rohde M."/>
            <person name="Galperin M.Y."/>
            <person name="Jogler C."/>
        </authorList>
    </citation>
    <scope>NUCLEOTIDE SEQUENCE [LARGE SCALE GENOMIC DNA]</scope>
    <source>
        <strain evidence="5 6">Pan216</strain>
    </source>
</reference>
<dbReference type="AlphaFoldDB" id="A0A518AYC7"/>
<dbReference type="Gene3D" id="3.30.70.270">
    <property type="match status" value="1"/>
</dbReference>
<feature type="domain" description="GGDEF" evidence="4">
    <location>
        <begin position="155"/>
        <end position="285"/>
    </location>
</feature>
<dbReference type="NCBIfam" id="TIGR00254">
    <property type="entry name" value="GGDEF"/>
    <property type="match status" value="1"/>
</dbReference>